<name>A0ABW3CF26_9ACTN</name>
<accession>A0ABW3CF26</accession>
<evidence type="ECO:0000313" key="1">
    <source>
        <dbReference type="EMBL" id="MFD0852244.1"/>
    </source>
</evidence>
<dbReference type="EMBL" id="JBHTIR010001187">
    <property type="protein sequence ID" value="MFD0852244.1"/>
    <property type="molecule type" value="Genomic_DNA"/>
</dbReference>
<keyword evidence="2" id="KW-1185">Reference proteome</keyword>
<reference evidence="2" key="1">
    <citation type="journal article" date="2019" name="Int. J. Syst. Evol. Microbiol.">
        <title>The Global Catalogue of Microorganisms (GCM) 10K type strain sequencing project: providing services to taxonomists for standard genome sequencing and annotation.</title>
        <authorList>
            <consortium name="The Broad Institute Genomics Platform"/>
            <consortium name="The Broad Institute Genome Sequencing Center for Infectious Disease"/>
            <person name="Wu L."/>
            <person name="Ma J."/>
        </authorList>
    </citation>
    <scope>NUCLEOTIDE SEQUENCE [LARGE SCALE GENOMIC DNA]</scope>
    <source>
        <strain evidence="2">JCM 31696</strain>
    </source>
</reference>
<feature type="non-terminal residue" evidence="1">
    <location>
        <position position="70"/>
    </location>
</feature>
<dbReference type="Proteomes" id="UP001597083">
    <property type="component" value="Unassembled WGS sequence"/>
</dbReference>
<sequence length="70" mass="7327">MSLSTDPEAPRKHVLNELGFATRRAGADLRGTASITPEMHVPGTSCLRASILATWADTLIGLLAAQVTAP</sequence>
<proteinExistence type="predicted"/>
<evidence type="ECO:0000313" key="2">
    <source>
        <dbReference type="Proteomes" id="UP001597083"/>
    </source>
</evidence>
<gene>
    <name evidence="1" type="ORF">ACFQ07_08425</name>
</gene>
<organism evidence="1 2">
    <name type="scientific">Actinomadura adrarensis</name>
    <dbReference type="NCBI Taxonomy" id="1819600"/>
    <lineage>
        <taxon>Bacteria</taxon>
        <taxon>Bacillati</taxon>
        <taxon>Actinomycetota</taxon>
        <taxon>Actinomycetes</taxon>
        <taxon>Streptosporangiales</taxon>
        <taxon>Thermomonosporaceae</taxon>
        <taxon>Actinomadura</taxon>
    </lineage>
</organism>
<comment type="caution">
    <text evidence="1">The sequence shown here is derived from an EMBL/GenBank/DDBJ whole genome shotgun (WGS) entry which is preliminary data.</text>
</comment>
<protein>
    <submittedName>
        <fullName evidence="1">Uncharacterized protein</fullName>
    </submittedName>
</protein>